<protein>
    <submittedName>
        <fullName evidence="2">Uncharacterized protein</fullName>
    </submittedName>
</protein>
<evidence type="ECO:0000313" key="2">
    <source>
        <dbReference type="EMBL" id="SBS71891.1"/>
    </source>
</evidence>
<evidence type="ECO:0000256" key="1">
    <source>
        <dbReference type="SAM" id="MobiDB-lite"/>
    </source>
</evidence>
<sequence length="87" mass="9793">MTGAETTRRVSSSIRMHDPPHGTPPHLLAVRRSESRRDPPISRRDRVQKGPPLVPKTLSGGPFIFVICTAQEQPPRVVRPLRSRHDD</sequence>
<gene>
    <name evidence="2" type="ORF">MIPYR_20282</name>
</gene>
<feature type="region of interest" description="Disordered" evidence="1">
    <location>
        <begin position="1"/>
        <end position="58"/>
    </location>
</feature>
<reference evidence="2" key="1">
    <citation type="submission" date="2016-03" db="EMBL/GenBank/DDBJ databases">
        <authorList>
            <person name="Ploux O."/>
        </authorList>
    </citation>
    <scope>NUCLEOTIDE SEQUENCE</scope>
    <source>
        <strain evidence="2">UC1</strain>
    </source>
</reference>
<accession>A0A1Y5P705</accession>
<name>A0A1Y5P705_9MICO</name>
<organism evidence="2">
    <name type="scientific">uncultured Microbacterium sp</name>
    <dbReference type="NCBI Taxonomy" id="191216"/>
    <lineage>
        <taxon>Bacteria</taxon>
        <taxon>Bacillati</taxon>
        <taxon>Actinomycetota</taxon>
        <taxon>Actinomycetes</taxon>
        <taxon>Micrococcales</taxon>
        <taxon>Microbacteriaceae</taxon>
        <taxon>Microbacterium</taxon>
        <taxon>environmental samples</taxon>
    </lineage>
</organism>
<dbReference type="AlphaFoldDB" id="A0A1Y5P705"/>
<dbReference type="EMBL" id="FLQR01000006">
    <property type="protein sequence ID" value="SBS71891.1"/>
    <property type="molecule type" value="Genomic_DNA"/>
</dbReference>
<feature type="compositionally biased region" description="Basic and acidic residues" evidence="1">
    <location>
        <begin position="31"/>
        <end position="48"/>
    </location>
</feature>
<proteinExistence type="predicted"/>